<evidence type="ECO:0000256" key="7">
    <source>
        <dbReference type="ARBA" id="ARBA00023163"/>
    </source>
</evidence>
<evidence type="ECO:0000256" key="2">
    <source>
        <dbReference type="ARBA" id="ARBA00007813"/>
    </source>
</evidence>
<dbReference type="Proteomes" id="UP001107558">
    <property type="component" value="Chromosome 1"/>
</dbReference>
<dbReference type="InterPro" id="IPR056877">
    <property type="entry name" value="Med14_C"/>
</dbReference>
<dbReference type="InterPro" id="IPR055122">
    <property type="entry name" value="Med14_N"/>
</dbReference>
<feature type="domain" description="Mediator of RNA polymerase II transcription subunit 14 RM6" evidence="15">
    <location>
        <begin position="851"/>
        <end position="916"/>
    </location>
</feature>
<name>A0A9J6CPT9_POLVA</name>
<keyword evidence="5 10" id="KW-0805">Transcription regulation</keyword>
<comment type="function">
    <text evidence="10">Component of the Mediator complex, a coactivator involved in the regulated transcription of nearly all RNA polymerase II-dependent genes. Mediator functions as a bridge to convey information from gene-specific regulatory proteins to the basal RNA polymerase II transcription machinery. Mediator is recruited to promoters by direct interactions with regulatory proteins and serves as a scaffold for the assembly of a functional preinitiation complex with RNA polymerase II and the general transcription factors.</text>
</comment>
<feature type="compositionally biased region" description="Low complexity" evidence="11">
    <location>
        <begin position="1086"/>
        <end position="1105"/>
    </location>
</feature>
<keyword evidence="7 10" id="KW-0804">Transcription</keyword>
<feature type="domain" description="Mediator of RNA polymerase II transcription subunit 14 C-terminal" evidence="18">
    <location>
        <begin position="1330"/>
        <end position="1475"/>
    </location>
</feature>
<dbReference type="Pfam" id="PF22984">
    <property type="entry name" value="RM6_Med14"/>
    <property type="match status" value="1"/>
</dbReference>
<evidence type="ECO:0000256" key="9">
    <source>
        <dbReference type="ARBA" id="ARBA00032007"/>
    </source>
</evidence>
<evidence type="ECO:0000259" key="18">
    <source>
        <dbReference type="Pfam" id="PF25069"/>
    </source>
</evidence>
<feature type="domain" description="Mediator of RNA polymerase II transcription subunit 14 RM8" evidence="14">
    <location>
        <begin position="1240"/>
        <end position="1314"/>
    </location>
</feature>
<evidence type="ECO:0000256" key="5">
    <source>
        <dbReference type="ARBA" id="ARBA00023015"/>
    </source>
</evidence>
<evidence type="ECO:0000259" key="15">
    <source>
        <dbReference type="Pfam" id="PF22984"/>
    </source>
</evidence>
<dbReference type="InterPro" id="IPR013947">
    <property type="entry name" value="Mediator_Med14"/>
</dbReference>
<comment type="similarity">
    <text evidence="2 10">Belongs to the Mediator complex subunit 14 family.</text>
</comment>
<accession>A0A9J6CPT9</accession>
<dbReference type="EMBL" id="JADBJN010000001">
    <property type="protein sequence ID" value="KAG5683908.1"/>
    <property type="molecule type" value="Genomic_DNA"/>
</dbReference>
<evidence type="ECO:0000256" key="3">
    <source>
        <dbReference type="ARBA" id="ARBA00019619"/>
    </source>
</evidence>
<comment type="caution">
    <text evidence="19">The sequence shown here is derived from an EMBL/GenBank/DDBJ whole genome shotgun (WGS) entry which is preliminary data.</text>
</comment>
<evidence type="ECO:0000259" key="14">
    <source>
        <dbReference type="Pfam" id="PF22983"/>
    </source>
</evidence>
<feature type="compositionally biased region" description="Low complexity" evidence="11">
    <location>
        <begin position="575"/>
        <end position="592"/>
    </location>
</feature>
<feature type="compositionally biased region" description="Pro residues" evidence="11">
    <location>
        <begin position="1161"/>
        <end position="1173"/>
    </location>
</feature>
<feature type="region of interest" description="Disordered" evidence="11">
    <location>
        <begin position="1027"/>
        <end position="1185"/>
    </location>
</feature>
<evidence type="ECO:0000256" key="6">
    <source>
        <dbReference type="ARBA" id="ARBA00023159"/>
    </source>
</evidence>
<organism evidence="19 20">
    <name type="scientific">Polypedilum vanderplanki</name>
    <name type="common">Sleeping chironomid midge</name>
    <dbReference type="NCBI Taxonomy" id="319348"/>
    <lineage>
        <taxon>Eukaryota</taxon>
        <taxon>Metazoa</taxon>
        <taxon>Ecdysozoa</taxon>
        <taxon>Arthropoda</taxon>
        <taxon>Hexapoda</taxon>
        <taxon>Insecta</taxon>
        <taxon>Pterygota</taxon>
        <taxon>Neoptera</taxon>
        <taxon>Endopterygota</taxon>
        <taxon>Diptera</taxon>
        <taxon>Nematocera</taxon>
        <taxon>Chironomoidea</taxon>
        <taxon>Chironomidae</taxon>
        <taxon>Chironominae</taxon>
        <taxon>Polypedilum</taxon>
        <taxon>Polypedilum</taxon>
    </lineage>
</organism>
<feature type="domain" description="Mediator complex subunit MED14 N-terminal" evidence="12">
    <location>
        <begin position="28"/>
        <end position="216"/>
    </location>
</feature>
<evidence type="ECO:0000256" key="8">
    <source>
        <dbReference type="ARBA" id="ARBA00023242"/>
    </source>
</evidence>
<evidence type="ECO:0000256" key="1">
    <source>
        <dbReference type="ARBA" id="ARBA00004123"/>
    </source>
</evidence>
<evidence type="ECO:0000256" key="4">
    <source>
        <dbReference type="ARBA" id="ARBA00022737"/>
    </source>
</evidence>
<dbReference type="Pfam" id="PF08638">
    <property type="entry name" value="Med14"/>
    <property type="match status" value="1"/>
</dbReference>
<feature type="compositionally biased region" description="Low complexity" evidence="11">
    <location>
        <begin position="1149"/>
        <end position="1160"/>
    </location>
</feature>
<evidence type="ECO:0000256" key="10">
    <source>
        <dbReference type="RuleBase" id="RU365082"/>
    </source>
</evidence>
<feature type="domain" description="Mediator of RNA polymerase II transcription subunit 14 RM3" evidence="16">
    <location>
        <begin position="382"/>
        <end position="490"/>
    </location>
</feature>
<dbReference type="OrthoDB" id="205099at2759"/>
<proteinExistence type="inferred from homology"/>
<feature type="compositionally biased region" description="Pro residues" evidence="11">
    <location>
        <begin position="1106"/>
        <end position="1120"/>
    </location>
</feature>
<reference evidence="19" key="1">
    <citation type="submission" date="2021-03" db="EMBL/GenBank/DDBJ databases">
        <title>Chromosome level genome of the anhydrobiotic midge Polypedilum vanderplanki.</title>
        <authorList>
            <person name="Yoshida Y."/>
            <person name="Kikawada T."/>
            <person name="Gusev O."/>
        </authorList>
    </citation>
    <scope>NUCLEOTIDE SEQUENCE</scope>
    <source>
        <strain evidence="19">NIAS01</strain>
        <tissue evidence="19">Whole body or cell culture</tissue>
    </source>
</reference>
<dbReference type="Pfam" id="PF25069">
    <property type="entry name" value="Med14_C"/>
    <property type="match status" value="1"/>
</dbReference>
<dbReference type="Pfam" id="PF22983">
    <property type="entry name" value="RM8_Med14"/>
    <property type="match status" value="1"/>
</dbReference>
<dbReference type="PANTHER" id="PTHR12809">
    <property type="entry name" value="MEDIATOR COMPLEX SUBUNIT"/>
    <property type="match status" value="1"/>
</dbReference>
<feature type="domain" description="Mediator of RNA polymerase II transcription subunit 14 RM5" evidence="17">
    <location>
        <begin position="749"/>
        <end position="813"/>
    </location>
</feature>
<evidence type="ECO:0000256" key="11">
    <source>
        <dbReference type="SAM" id="MobiDB-lite"/>
    </source>
</evidence>
<evidence type="ECO:0000259" key="12">
    <source>
        <dbReference type="Pfam" id="PF08638"/>
    </source>
</evidence>
<keyword evidence="8 10" id="KW-0539">Nucleus</keyword>
<dbReference type="GO" id="GO:0006357">
    <property type="term" value="P:regulation of transcription by RNA polymerase II"/>
    <property type="evidence" value="ECO:0007669"/>
    <property type="project" value="InterPro"/>
</dbReference>
<protein>
    <recommendedName>
        <fullName evidence="3 10">Mediator of RNA polymerase II transcription subunit 14</fullName>
    </recommendedName>
    <alternativeName>
        <fullName evidence="9 10">Mediator complex subunit 14</fullName>
    </alternativeName>
</protein>
<keyword evidence="6 10" id="KW-0010">Activator</keyword>
<evidence type="ECO:0000313" key="20">
    <source>
        <dbReference type="Proteomes" id="UP001107558"/>
    </source>
</evidence>
<dbReference type="GO" id="GO:0003712">
    <property type="term" value="F:transcription coregulator activity"/>
    <property type="evidence" value="ECO:0007669"/>
    <property type="project" value="UniProtKB-UniRule"/>
</dbReference>
<comment type="subunit">
    <text evidence="10">Component of the Mediator complex.</text>
</comment>
<dbReference type="Pfam" id="PF25065">
    <property type="entry name" value="RM3_Med14"/>
    <property type="match status" value="1"/>
</dbReference>
<evidence type="ECO:0000313" key="19">
    <source>
        <dbReference type="EMBL" id="KAG5683908.1"/>
    </source>
</evidence>
<dbReference type="Pfam" id="PF22981">
    <property type="entry name" value="RM2_Med14"/>
    <property type="match status" value="1"/>
</dbReference>
<dbReference type="InterPro" id="IPR055113">
    <property type="entry name" value="Med14_RM2"/>
</dbReference>
<evidence type="ECO:0000259" key="17">
    <source>
        <dbReference type="Pfam" id="PF25067"/>
    </source>
</evidence>
<dbReference type="InterPro" id="IPR055114">
    <property type="entry name" value="Med14_RM6"/>
</dbReference>
<sequence length="1546" mass="174676">MPPIEIQQQQMQQANQQMALPNQSGASISLSMLIDFIVQRTYHDLTVLSELLPRKTDMERKIEIYNFAARTRQLFIRLLALVKWANSASKVDKSTLIMSFLDKQSMLFIETADMLTKMARETLVQARLPSFHIPAAVEVLTTGSYNRLPLCIKENLVKPDPILPQEVDATLARLNQVIQHRLVTGNLLPQLKKFKIDKGRVTFNVPNEFSVSLTMMGDGNDVPWRLLDIDILVEDKETGDGKALVHTLQVNYIHGLIQRRLVNTNQQSALCEVYNCLHYFCQSLQLEVLYTQTLRLCRDRLDDNIHVEEYVVGNKLTVSYWRELSNSKDGNKSEMRYRITIQADSSNSLSVFHFPSTSLGTKDSEAKVREKTELAVKMLSMERLLVHTVYFRSVARLTDIQSEFKSFMKDADCNLQGTTAILTIPILNPCLRAEQIHITVDTHTGRYHCHVPKHQDCPIMTEMQTALNTDHSKLPELVSELRYWIIKRRCEKTLQHLPATAKERLPIIASSAHPATKIGRHKMFVQLHRHSNVILIVGFKSKDSNPNEMEYTFYLVTIKHISIDESSADEQSIDGSTNGSTSTNNSGNTNQSTAEMPKMFLRVLTMIEFDTFVATHGSGTNIVKNDDISLKRKLGPEGFFLPPNKQAKTIYPAYFIPELAHVVAMCDEKLPFISLAEEFSKRNIPHSGLQNEAHASSLVLNLLTLPSPFDITIHTTAPEKSPEKNKIDKAADAPKTNQYEKQLFLQSFVTKSIYNALMKRLLSISIRTQVNKTNLPRVWLLELIFFSTPLQSTHYKEQGQRRAVYFQYEMLNSESVGKTVDLMLNDWMKIALLYALVHEFAELYNADKYNLKNIVTIKSHNYTSLMLQYGLQKEYCVNIEWCNETKQFQMIFTGNNLHVNPHSLLKDQLQCHLNTHHNLAQIVHILNETYQPLYSIGKLPIIPQLGTSNAKIPVLSFCIIPQSPTLLRIVFQGTYCLEIRLRGGGLVSIRDGAYSRFDRINVVMDIIPTQGLKGFLSKYVDENAVYRRRSQSEDDNPPSPIPQMDETQWTSSHRGGPASPRDSGLRFAAPQTPPSTSNPHTPASPHPVQHQTQQQHPNFNMTSPPTHIPHPSPGFMPPSSPLNQPSPMTMSPGPNLYIQGHADSPFSQMSPAAASAWPGSPGMPRPSPRPPGQSPDHKSQMTPHHSRILPARSWAGAIPTLLTQEAFETLCKPCALMGIPGPDMSPLERFLGCVFMKRQLQRIVKESNFVQSQAVEPGVILFRVEGLQCQVFSNPEHMQSLHVKITPAIEMKPQYQWNPDDLLTLETYFELKVAAPPYRQSSLYGFARLFNVPPYILKDLIQIIRLELKPDLCKSMGLHFSAQLSLRATFSQLPIIPLGAPSVVNTKNKLLFFLELTRISDQPLPPYPIIMLPLIYDMFTNVLTLAERRDANTPMIIMQAVSLQLRKFNEKRGTNTGETSLYAAVLDLLANLSFPMPGANTMVPNLPNQGVIGPNQGPFMPPQMQQQMAPQMNQMNPQMNPMDMPQAPPHMMNQMNMGMNMGGPNE</sequence>
<dbReference type="Pfam" id="PF25067">
    <property type="entry name" value="RM5_Med14"/>
    <property type="match status" value="1"/>
</dbReference>
<dbReference type="GO" id="GO:0016592">
    <property type="term" value="C:mediator complex"/>
    <property type="evidence" value="ECO:0007669"/>
    <property type="project" value="UniProtKB-UniRule"/>
</dbReference>
<gene>
    <name evidence="19" type="ORF">PVAND_013167</name>
</gene>
<dbReference type="PANTHER" id="PTHR12809:SF2">
    <property type="entry name" value="MEDIATOR OF RNA POLYMERASE II TRANSCRIPTION SUBUNIT 14"/>
    <property type="match status" value="1"/>
</dbReference>
<keyword evidence="20" id="KW-1185">Reference proteome</keyword>
<feature type="region of interest" description="Disordered" evidence="11">
    <location>
        <begin position="569"/>
        <end position="592"/>
    </location>
</feature>
<dbReference type="InterPro" id="IPR056879">
    <property type="entry name" value="RM3_Med14"/>
</dbReference>
<feature type="domain" description="Mediator of RNA polymerase II transcription subunit 14 RM2" evidence="13">
    <location>
        <begin position="297"/>
        <end position="358"/>
    </location>
</feature>
<evidence type="ECO:0000259" key="13">
    <source>
        <dbReference type="Pfam" id="PF22981"/>
    </source>
</evidence>
<evidence type="ECO:0000259" key="16">
    <source>
        <dbReference type="Pfam" id="PF25065"/>
    </source>
</evidence>
<keyword evidence="4" id="KW-0677">Repeat</keyword>
<dbReference type="InterPro" id="IPR055107">
    <property type="entry name" value="Med14_RM8"/>
</dbReference>
<comment type="subcellular location">
    <subcellularLocation>
        <location evidence="1 10">Nucleus</location>
    </subcellularLocation>
</comment>
<dbReference type="GO" id="GO:0070847">
    <property type="term" value="C:core mediator complex"/>
    <property type="evidence" value="ECO:0007669"/>
    <property type="project" value="TreeGrafter"/>
</dbReference>
<dbReference type="InterPro" id="IPR056878">
    <property type="entry name" value="RM5_Med14"/>
</dbReference>